<feature type="transmembrane region" description="Helical" evidence="6">
    <location>
        <begin position="34"/>
        <end position="59"/>
    </location>
</feature>
<keyword evidence="8" id="KW-1185">Reference proteome</keyword>
<feature type="transmembrane region" description="Helical" evidence="6">
    <location>
        <begin position="130"/>
        <end position="151"/>
    </location>
</feature>
<dbReference type="Pfam" id="PF03706">
    <property type="entry name" value="LPG_synthase_TM"/>
    <property type="match status" value="1"/>
</dbReference>
<dbReference type="RefSeq" id="WP_270037616.1">
    <property type="nucleotide sequence ID" value="NZ_JAPDOD010000001.1"/>
</dbReference>
<sequence>MTNTVLSPPPAPVEPRHRWLPFGDRSRSSRLRKVLAWLAGLVLVLVVLELLGVDVLGWFSDLWDALSAIGFGYLVAGWTLQSLKTGLTAFAWYSILRVAFPAGRVAFLQILAAYAAGVALNGFLPANLGTVVTLLMYVAIIPGANLPGVLGGMVVHKIFFSFAGAFVYVYLIVSASGSLDIDLPDLGGHPVLLLGALAGAALLLVILGRTFWRKLRGLWAEAVQGGAILAQPREYALKVALPSFGAWLAKLGVIAVFLAGYGITVTFHTVMSVVGSGSIANVVSVTPGGVGVNQAADVAALSGVTDTATATAYSIGQQLAITAWNVAFALVLVVWAFGWTGGKLLVEQSYADAKVKVEEQKVRRAETKATKRAR</sequence>
<dbReference type="GO" id="GO:0005886">
    <property type="term" value="C:plasma membrane"/>
    <property type="evidence" value="ECO:0007669"/>
    <property type="project" value="UniProtKB-SubCell"/>
</dbReference>
<feature type="transmembrane region" description="Helical" evidence="6">
    <location>
        <begin position="158"/>
        <end position="179"/>
    </location>
</feature>
<reference evidence="7" key="1">
    <citation type="submission" date="2022-10" db="EMBL/GenBank/DDBJ databases">
        <title>The WGS of Solirubrobacter ginsenosidimutans DSM 21036.</title>
        <authorList>
            <person name="Jiang Z."/>
        </authorList>
    </citation>
    <scope>NUCLEOTIDE SEQUENCE</scope>
    <source>
        <strain evidence="7">DSM 21036</strain>
    </source>
</reference>
<comment type="caution">
    <text evidence="7">The sequence shown here is derived from an EMBL/GenBank/DDBJ whole genome shotgun (WGS) entry which is preliminary data.</text>
</comment>
<feature type="transmembrane region" description="Helical" evidence="6">
    <location>
        <begin position="105"/>
        <end position="124"/>
    </location>
</feature>
<evidence type="ECO:0000256" key="2">
    <source>
        <dbReference type="ARBA" id="ARBA00022475"/>
    </source>
</evidence>
<dbReference type="AlphaFoldDB" id="A0A9X3MMM4"/>
<evidence type="ECO:0000313" key="8">
    <source>
        <dbReference type="Proteomes" id="UP001149140"/>
    </source>
</evidence>
<dbReference type="InterPro" id="IPR022791">
    <property type="entry name" value="L-PG_synthase/AglD"/>
</dbReference>
<keyword evidence="2" id="KW-1003">Cell membrane</keyword>
<gene>
    <name evidence="7" type="ORF">OM076_01720</name>
</gene>
<evidence type="ECO:0000256" key="5">
    <source>
        <dbReference type="ARBA" id="ARBA00023136"/>
    </source>
</evidence>
<name>A0A9X3MMM4_9ACTN</name>
<evidence type="ECO:0000256" key="6">
    <source>
        <dbReference type="SAM" id="Phobius"/>
    </source>
</evidence>
<keyword evidence="4 6" id="KW-1133">Transmembrane helix</keyword>
<dbReference type="EMBL" id="JAPDOD010000001">
    <property type="protein sequence ID" value="MDA0158967.1"/>
    <property type="molecule type" value="Genomic_DNA"/>
</dbReference>
<keyword evidence="3 6" id="KW-0812">Transmembrane</keyword>
<feature type="transmembrane region" description="Helical" evidence="6">
    <location>
        <begin position="191"/>
        <end position="212"/>
    </location>
</feature>
<dbReference type="PANTHER" id="PTHR39087">
    <property type="entry name" value="UPF0104 MEMBRANE PROTEIN MJ1595"/>
    <property type="match status" value="1"/>
</dbReference>
<protein>
    <submittedName>
        <fullName evidence="7">Flippase-like domain-containing protein</fullName>
    </submittedName>
</protein>
<evidence type="ECO:0000313" key="7">
    <source>
        <dbReference type="EMBL" id="MDA0158967.1"/>
    </source>
</evidence>
<dbReference type="PANTHER" id="PTHR39087:SF2">
    <property type="entry name" value="UPF0104 MEMBRANE PROTEIN MJ1595"/>
    <property type="match status" value="1"/>
</dbReference>
<evidence type="ECO:0000256" key="1">
    <source>
        <dbReference type="ARBA" id="ARBA00004651"/>
    </source>
</evidence>
<feature type="transmembrane region" description="Helical" evidence="6">
    <location>
        <begin position="71"/>
        <end position="93"/>
    </location>
</feature>
<proteinExistence type="predicted"/>
<comment type="subcellular location">
    <subcellularLocation>
        <location evidence="1">Cell membrane</location>
        <topology evidence="1">Multi-pass membrane protein</topology>
    </subcellularLocation>
</comment>
<dbReference type="Proteomes" id="UP001149140">
    <property type="component" value="Unassembled WGS sequence"/>
</dbReference>
<feature type="transmembrane region" description="Helical" evidence="6">
    <location>
        <begin position="323"/>
        <end position="346"/>
    </location>
</feature>
<evidence type="ECO:0000256" key="3">
    <source>
        <dbReference type="ARBA" id="ARBA00022692"/>
    </source>
</evidence>
<accession>A0A9X3MMM4</accession>
<keyword evidence="5 6" id="KW-0472">Membrane</keyword>
<evidence type="ECO:0000256" key="4">
    <source>
        <dbReference type="ARBA" id="ARBA00022989"/>
    </source>
</evidence>
<organism evidence="7 8">
    <name type="scientific">Solirubrobacter ginsenosidimutans</name>
    <dbReference type="NCBI Taxonomy" id="490573"/>
    <lineage>
        <taxon>Bacteria</taxon>
        <taxon>Bacillati</taxon>
        <taxon>Actinomycetota</taxon>
        <taxon>Thermoleophilia</taxon>
        <taxon>Solirubrobacterales</taxon>
        <taxon>Solirubrobacteraceae</taxon>
        <taxon>Solirubrobacter</taxon>
    </lineage>
</organism>
<feature type="transmembrane region" description="Helical" evidence="6">
    <location>
        <begin position="239"/>
        <end position="263"/>
    </location>
</feature>